<gene>
    <name evidence="10" type="primary">nadD</name>
    <name evidence="12" type="ORF">HF964_05770</name>
</gene>
<evidence type="ECO:0000256" key="9">
    <source>
        <dbReference type="ARBA" id="ARBA00048721"/>
    </source>
</evidence>
<dbReference type="GO" id="GO:0004515">
    <property type="term" value="F:nicotinate-nucleotide adenylyltransferase activity"/>
    <property type="evidence" value="ECO:0007669"/>
    <property type="project" value="UniProtKB-UniRule"/>
</dbReference>
<dbReference type="UniPathway" id="UPA00253">
    <property type="reaction ID" value="UER00332"/>
</dbReference>
<dbReference type="Proteomes" id="UP000549765">
    <property type="component" value="Unassembled WGS sequence"/>
</dbReference>
<evidence type="ECO:0000256" key="10">
    <source>
        <dbReference type="HAMAP-Rule" id="MF_00244"/>
    </source>
</evidence>
<evidence type="ECO:0000256" key="6">
    <source>
        <dbReference type="ARBA" id="ARBA00022741"/>
    </source>
</evidence>
<dbReference type="PANTHER" id="PTHR39321">
    <property type="entry name" value="NICOTINATE-NUCLEOTIDE ADENYLYLTRANSFERASE-RELATED"/>
    <property type="match status" value="1"/>
</dbReference>
<keyword evidence="3 10" id="KW-0662">Pyridine nucleotide biosynthesis</keyword>
<dbReference type="CDD" id="cd02165">
    <property type="entry name" value="NMNAT"/>
    <property type="match status" value="1"/>
</dbReference>
<dbReference type="GO" id="GO:0005524">
    <property type="term" value="F:ATP binding"/>
    <property type="evidence" value="ECO:0007669"/>
    <property type="project" value="UniProtKB-KW"/>
</dbReference>
<dbReference type="NCBIfam" id="TIGR00125">
    <property type="entry name" value="cyt_tran_rel"/>
    <property type="match status" value="1"/>
</dbReference>
<dbReference type="InterPro" id="IPR004821">
    <property type="entry name" value="Cyt_trans-like"/>
</dbReference>
<proteinExistence type="inferred from homology"/>
<accession>A0A7X6N5G1</accession>
<dbReference type="SUPFAM" id="SSF52374">
    <property type="entry name" value="Nucleotidylyl transferase"/>
    <property type="match status" value="1"/>
</dbReference>
<dbReference type="NCBIfam" id="TIGR00482">
    <property type="entry name" value="nicotinate (nicotinamide) nucleotide adenylyltransferase"/>
    <property type="match status" value="1"/>
</dbReference>
<dbReference type="AlphaFoldDB" id="A0A7X6N5G1"/>
<dbReference type="EMBL" id="JAAXPN010000005">
    <property type="protein sequence ID" value="NKZ24308.1"/>
    <property type="molecule type" value="Genomic_DNA"/>
</dbReference>
<dbReference type="Pfam" id="PF01467">
    <property type="entry name" value="CTP_transf_like"/>
    <property type="match status" value="1"/>
</dbReference>
<evidence type="ECO:0000256" key="8">
    <source>
        <dbReference type="ARBA" id="ARBA00023027"/>
    </source>
</evidence>
<keyword evidence="13" id="KW-1185">Reference proteome</keyword>
<protein>
    <recommendedName>
        <fullName evidence="10">Probable nicotinate-nucleotide adenylyltransferase</fullName>
        <ecNumber evidence="10">2.7.7.18</ecNumber>
    </recommendedName>
    <alternativeName>
        <fullName evidence="10">Deamido-NAD(+) diphosphorylase</fullName>
    </alternativeName>
    <alternativeName>
        <fullName evidence="10">Deamido-NAD(+) pyrophosphorylase</fullName>
    </alternativeName>
    <alternativeName>
        <fullName evidence="10">Nicotinate mononucleotide adenylyltransferase</fullName>
        <shortName evidence="10">NaMN adenylyltransferase</shortName>
    </alternativeName>
</protein>
<keyword evidence="7 10" id="KW-0067">ATP-binding</keyword>
<keyword evidence="6 10" id="KW-0547">Nucleotide-binding</keyword>
<keyword evidence="8 10" id="KW-0520">NAD</keyword>
<evidence type="ECO:0000256" key="7">
    <source>
        <dbReference type="ARBA" id="ARBA00022840"/>
    </source>
</evidence>
<evidence type="ECO:0000313" key="13">
    <source>
        <dbReference type="Proteomes" id="UP000549765"/>
    </source>
</evidence>
<evidence type="ECO:0000313" key="12">
    <source>
        <dbReference type="EMBL" id="NKZ24308.1"/>
    </source>
</evidence>
<dbReference type="NCBIfam" id="NF000841">
    <property type="entry name" value="PRK00071.1-4"/>
    <property type="match status" value="1"/>
</dbReference>
<evidence type="ECO:0000256" key="5">
    <source>
        <dbReference type="ARBA" id="ARBA00022695"/>
    </source>
</evidence>
<sequence length="216" mass="24771">MNKVVTTVFKSDVALALESETSQVKRRVGIMGGTFNPIHNGHLIMAEQVRSQLGLDEILFIPNNIPPHIDTKTAIDGSMRAKLIELAIKDNANFELERIELNKGGVSYSIDTIIELKRQHPDTQYYFIIGGDEVAYLPKWHRIDELITMITFVAVKRNGFEQHSKYPVIWVDTPLIEISSTDIRQRIIQQRSIRYLVPVKVAEYIVKNGLYQDERH</sequence>
<dbReference type="Gene3D" id="3.40.50.620">
    <property type="entry name" value="HUPs"/>
    <property type="match status" value="1"/>
</dbReference>
<dbReference type="NCBIfam" id="NF000840">
    <property type="entry name" value="PRK00071.1-3"/>
    <property type="match status" value="1"/>
</dbReference>
<feature type="domain" description="Cytidyltransferase-like" evidence="11">
    <location>
        <begin position="30"/>
        <end position="186"/>
    </location>
</feature>
<dbReference type="PANTHER" id="PTHR39321:SF3">
    <property type="entry name" value="PHOSPHOPANTETHEINE ADENYLYLTRANSFERASE"/>
    <property type="match status" value="1"/>
</dbReference>
<dbReference type="InterPro" id="IPR005248">
    <property type="entry name" value="NadD/NMNAT"/>
</dbReference>
<evidence type="ECO:0000256" key="4">
    <source>
        <dbReference type="ARBA" id="ARBA00022679"/>
    </source>
</evidence>
<organism evidence="12 13">
    <name type="scientific">Periweissella fabalis</name>
    <dbReference type="NCBI Taxonomy" id="1070421"/>
    <lineage>
        <taxon>Bacteria</taxon>
        <taxon>Bacillati</taxon>
        <taxon>Bacillota</taxon>
        <taxon>Bacilli</taxon>
        <taxon>Lactobacillales</taxon>
        <taxon>Lactobacillaceae</taxon>
        <taxon>Periweissella</taxon>
    </lineage>
</organism>
<comment type="pathway">
    <text evidence="2 10">Cofactor biosynthesis; NAD(+) biosynthesis; deamido-NAD(+) from nicotinate D-ribonucleotide: step 1/1.</text>
</comment>
<comment type="function">
    <text evidence="1 10">Catalyzes the reversible adenylation of nicotinate mononucleotide (NaMN) to nicotinic acid adenine dinucleotide (NaAD).</text>
</comment>
<evidence type="ECO:0000256" key="2">
    <source>
        <dbReference type="ARBA" id="ARBA00005019"/>
    </source>
</evidence>
<comment type="caution">
    <text evidence="12">The sequence shown here is derived from an EMBL/GenBank/DDBJ whole genome shotgun (WGS) entry which is preliminary data.</text>
</comment>
<keyword evidence="4 10" id="KW-0808">Transferase</keyword>
<keyword evidence="5 10" id="KW-0548">Nucleotidyltransferase</keyword>
<dbReference type="EC" id="2.7.7.18" evidence="10"/>
<dbReference type="HAMAP" id="MF_00244">
    <property type="entry name" value="NaMN_adenylyltr"/>
    <property type="match status" value="1"/>
</dbReference>
<comment type="similarity">
    <text evidence="10">Belongs to the NadD family.</text>
</comment>
<evidence type="ECO:0000256" key="3">
    <source>
        <dbReference type="ARBA" id="ARBA00022642"/>
    </source>
</evidence>
<dbReference type="GO" id="GO:0009435">
    <property type="term" value="P:NAD+ biosynthetic process"/>
    <property type="evidence" value="ECO:0007669"/>
    <property type="project" value="UniProtKB-UniRule"/>
</dbReference>
<reference evidence="12 13" key="1">
    <citation type="submission" date="2020-04" db="EMBL/GenBank/DDBJ databases">
        <title>MicrobeNet Type strains.</title>
        <authorList>
            <person name="Nicholson A.C."/>
        </authorList>
    </citation>
    <scope>NUCLEOTIDE SEQUENCE [LARGE SCALE GENOMIC DNA]</scope>
    <source>
        <strain evidence="12 13">CCUG 61472</strain>
    </source>
</reference>
<dbReference type="InterPro" id="IPR014729">
    <property type="entry name" value="Rossmann-like_a/b/a_fold"/>
</dbReference>
<evidence type="ECO:0000259" key="11">
    <source>
        <dbReference type="Pfam" id="PF01467"/>
    </source>
</evidence>
<name>A0A7X6N5G1_9LACO</name>
<comment type="catalytic activity">
    <reaction evidence="9 10">
        <text>nicotinate beta-D-ribonucleotide + ATP + H(+) = deamido-NAD(+) + diphosphate</text>
        <dbReference type="Rhea" id="RHEA:22860"/>
        <dbReference type="ChEBI" id="CHEBI:15378"/>
        <dbReference type="ChEBI" id="CHEBI:30616"/>
        <dbReference type="ChEBI" id="CHEBI:33019"/>
        <dbReference type="ChEBI" id="CHEBI:57502"/>
        <dbReference type="ChEBI" id="CHEBI:58437"/>
        <dbReference type="EC" id="2.7.7.18"/>
    </reaction>
</comment>
<evidence type="ECO:0000256" key="1">
    <source>
        <dbReference type="ARBA" id="ARBA00002324"/>
    </source>
</evidence>